<name>A0ACA9LIK9_9GLOM</name>
<sequence length="109" mass="12824">MSDGRKGDHTPFITLQCTIGAALNENTKTWIVTFFKSVHNHELLIPSQIYCLSQHQHLNIKQKELKVVYAKEINEVEKEFKEVSQATIKSRDPKYIQNYLEKWKKDAKY</sequence>
<accession>A0ACA9LIK9</accession>
<proteinExistence type="predicted"/>
<evidence type="ECO:0000313" key="1">
    <source>
        <dbReference type="EMBL" id="CAG8532849.1"/>
    </source>
</evidence>
<keyword evidence="2" id="KW-1185">Reference proteome</keyword>
<protein>
    <submittedName>
        <fullName evidence="1">8887_t:CDS:1</fullName>
    </submittedName>
</protein>
<comment type="caution">
    <text evidence="1">The sequence shown here is derived from an EMBL/GenBank/DDBJ whole genome shotgun (WGS) entry which is preliminary data.</text>
</comment>
<gene>
    <name evidence="1" type="ORF">SPELUC_LOCUS4446</name>
</gene>
<evidence type="ECO:0000313" key="2">
    <source>
        <dbReference type="Proteomes" id="UP000789366"/>
    </source>
</evidence>
<organism evidence="1 2">
    <name type="scientific">Cetraspora pellucida</name>
    <dbReference type="NCBI Taxonomy" id="1433469"/>
    <lineage>
        <taxon>Eukaryota</taxon>
        <taxon>Fungi</taxon>
        <taxon>Fungi incertae sedis</taxon>
        <taxon>Mucoromycota</taxon>
        <taxon>Glomeromycotina</taxon>
        <taxon>Glomeromycetes</taxon>
        <taxon>Diversisporales</taxon>
        <taxon>Gigasporaceae</taxon>
        <taxon>Cetraspora</taxon>
    </lineage>
</organism>
<reference evidence="1" key="1">
    <citation type="submission" date="2021-06" db="EMBL/GenBank/DDBJ databases">
        <authorList>
            <person name="Kallberg Y."/>
            <person name="Tangrot J."/>
            <person name="Rosling A."/>
        </authorList>
    </citation>
    <scope>NUCLEOTIDE SEQUENCE</scope>
    <source>
        <strain evidence="1">28 12/20/2015</strain>
    </source>
</reference>
<dbReference type="EMBL" id="CAJVPW010003968">
    <property type="protein sequence ID" value="CAG8532849.1"/>
    <property type="molecule type" value="Genomic_DNA"/>
</dbReference>
<dbReference type="Proteomes" id="UP000789366">
    <property type="component" value="Unassembled WGS sequence"/>
</dbReference>